<dbReference type="InterPro" id="IPR043968">
    <property type="entry name" value="SGNH"/>
</dbReference>
<dbReference type="EMBL" id="CP049865">
    <property type="protein sequence ID" value="QIK71841.1"/>
    <property type="molecule type" value="Genomic_DNA"/>
</dbReference>
<feature type="domain" description="SGNH" evidence="1">
    <location>
        <begin position="18"/>
        <end position="230"/>
    </location>
</feature>
<sequence>MQFPTCVGGEPDMPPHPELGWCAVYEKGLTPPERTIAVVGDSHAYQWLTAIIPLASQRNWRVIAFVRPACRVGSPSEVPGCPEYTAEAVQWLLDLRPDYVISTGSSARSDAPEHDDWGWAEAIAPVAKAGVTIVNIRDNPRWDVNMPECVQRFGADDPRCFARRSDRLAEEWPKGALAEMPNQRFLDFTDWLCPPGKVSICPGVIGNTYVYMDTNHLSRTYVETLVDVFDDVWRREVGS</sequence>
<name>A0A6G7Y5D7_9ACTN</name>
<protein>
    <recommendedName>
        <fullName evidence="1">SGNH domain-containing protein</fullName>
    </recommendedName>
</protein>
<dbReference type="RefSeq" id="WP_166232630.1">
    <property type="nucleotide sequence ID" value="NZ_CP049865.1"/>
</dbReference>
<gene>
    <name evidence="2" type="ORF">G7070_05565</name>
</gene>
<keyword evidence="3" id="KW-1185">Reference proteome</keyword>
<evidence type="ECO:0000313" key="2">
    <source>
        <dbReference type="EMBL" id="QIK71841.1"/>
    </source>
</evidence>
<organism evidence="2 3">
    <name type="scientific">Propioniciclava coleopterorum</name>
    <dbReference type="NCBI Taxonomy" id="2714937"/>
    <lineage>
        <taxon>Bacteria</taxon>
        <taxon>Bacillati</taxon>
        <taxon>Actinomycetota</taxon>
        <taxon>Actinomycetes</taxon>
        <taxon>Propionibacteriales</taxon>
        <taxon>Propionibacteriaceae</taxon>
        <taxon>Propioniciclava</taxon>
    </lineage>
</organism>
<dbReference type="Pfam" id="PF19040">
    <property type="entry name" value="SGNH"/>
    <property type="match status" value="1"/>
</dbReference>
<dbReference type="KEGG" id="prv:G7070_05565"/>
<proteinExistence type="predicted"/>
<dbReference type="AlphaFoldDB" id="A0A6G7Y5D7"/>
<accession>A0A6G7Y5D7</accession>
<evidence type="ECO:0000259" key="1">
    <source>
        <dbReference type="Pfam" id="PF19040"/>
    </source>
</evidence>
<reference evidence="2 3" key="1">
    <citation type="submission" date="2020-03" db="EMBL/GenBank/DDBJ databases">
        <title>Propioniciclava sp. nov., isolated from Hydrophilus acuminatus.</title>
        <authorList>
            <person name="Hyun D.-W."/>
            <person name="Bae J.-W."/>
        </authorList>
    </citation>
    <scope>NUCLEOTIDE SEQUENCE [LARGE SCALE GENOMIC DNA]</scope>
    <source>
        <strain evidence="2 3">HDW11</strain>
    </source>
</reference>
<evidence type="ECO:0000313" key="3">
    <source>
        <dbReference type="Proteomes" id="UP000501058"/>
    </source>
</evidence>
<dbReference type="Proteomes" id="UP000501058">
    <property type="component" value="Chromosome"/>
</dbReference>